<protein>
    <submittedName>
        <fullName evidence="2">Uncharacterized protein</fullName>
    </submittedName>
</protein>
<feature type="transmembrane region" description="Helical" evidence="1">
    <location>
        <begin position="340"/>
        <end position="360"/>
    </location>
</feature>
<evidence type="ECO:0000313" key="3">
    <source>
        <dbReference type="Proteomes" id="UP000521017"/>
    </source>
</evidence>
<dbReference type="EMBL" id="JACHCC010000006">
    <property type="protein sequence ID" value="MBB6500546.1"/>
    <property type="molecule type" value="Genomic_DNA"/>
</dbReference>
<evidence type="ECO:0000313" key="2">
    <source>
        <dbReference type="EMBL" id="MBB6500546.1"/>
    </source>
</evidence>
<feature type="transmembrane region" description="Helical" evidence="1">
    <location>
        <begin position="94"/>
        <end position="121"/>
    </location>
</feature>
<feature type="transmembrane region" description="Helical" evidence="1">
    <location>
        <begin position="312"/>
        <end position="333"/>
    </location>
</feature>
<organism evidence="2 3">
    <name type="scientific">Pedobacter cryoconitis</name>
    <dbReference type="NCBI Taxonomy" id="188932"/>
    <lineage>
        <taxon>Bacteria</taxon>
        <taxon>Pseudomonadati</taxon>
        <taxon>Bacteroidota</taxon>
        <taxon>Sphingobacteriia</taxon>
        <taxon>Sphingobacteriales</taxon>
        <taxon>Sphingobacteriaceae</taxon>
        <taxon>Pedobacter</taxon>
    </lineage>
</organism>
<evidence type="ECO:0000256" key="1">
    <source>
        <dbReference type="SAM" id="Phobius"/>
    </source>
</evidence>
<dbReference type="RefSeq" id="WP_184625431.1">
    <property type="nucleotide sequence ID" value="NZ_JACHCC010000006.1"/>
</dbReference>
<feature type="transmembrane region" description="Helical" evidence="1">
    <location>
        <begin position="366"/>
        <end position="384"/>
    </location>
</feature>
<feature type="transmembrane region" description="Helical" evidence="1">
    <location>
        <begin position="170"/>
        <end position="190"/>
    </location>
</feature>
<feature type="transmembrane region" description="Helical" evidence="1">
    <location>
        <begin position="287"/>
        <end position="306"/>
    </location>
</feature>
<keyword evidence="1" id="KW-1133">Transmembrane helix</keyword>
<feature type="transmembrane region" description="Helical" evidence="1">
    <location>
        <begin position="142"/>
        <end position="164"/>
    </location>
</feature>
<proteinExistence type="predicted"/>
<accession>A0A7X0J6G7</accession>
<keyword evidence="1" id="KW-0472">Membrane</keyword>
<gene>
    <name evidence="2" type="ORF">HDF25_002694</name>
</gene>
<reference evidence="2 3" key="1">
    <citation type="submission" date="2020-08" db="EMBL/GenBank/DDBJ databases">
        <title>Genomic Encyclopedia of Type Strains, Phase IV (KMG-V): Genome sequencing to study the core and pangenomes of soil and plant-associated prokaryotes.</title>
        <authorList>
            <person name="Whitman W."/>
        </authorList>
    </citation>
    <scope>NUCLEOTIDE SEQUENCE [LARGE SCALE GENOMIC DNA]</scope>
    <source>
        <strain evidence="2 3">M2T3</strain>
    </source>
</reference>
<dbReference type="AlphaFoldDB" id="A0A7X0J6G7"/>
<name>A0A7X0J6G7_9SPHI</name>
<dbReference type="Proteomes" id="UP000521017">
    <property type="component" value="Unassembled WGS sequence"/>
</dbReference>
<feature type="transmembrane region" description="Helical" evidence="1">
    <location>
        <begin position="243"/>
        <end position="266"/>
    </location>
</feature>
<feature type="transmembrane region" description="Helical" evidence="1">
    <location>
        <begin position="217"/>
        <end position="237"/>
    </location>
</feature>
<sequence length="426" mass="48935">MFKILVFLLLIPRAEPDYDLAKIMTGLSPRQKTVLYQYGTLRTYSDSATATSYWVKHQTELNRLTKEQANILSADLIVNTELVYNIKQPSRLRALMGIFTASRLLMGAAALIAVGALLILLKRFWYRIYDLAVKYLAPVFQLLFSPKILKVQLLLIALIALIWGVKIQDLMFRTIAVQLGLVLLWTQLTAMTTRRRFHRLYWDSFRHNFRDFNVKEVLLQITMPSLTTVLAMGWLIYVCEDAWYPFEISVMALITLYSFPPVNWLLPRLSILFLPFPTKYQNKNVVLASYIVLTMILWVGLLFIPVTPVSPLVTITLLLIFLLLCFSVDDFFVGNSGFKNYIWVQLITIVYLCACVLVGSKLGVNLISWSGLGGLFLYVLIKYWEVPSLLGWNWEHRKIPGILGMALLIWGIAELMNLFPELFIIS</sequence>
<comment type="caution">
    <text evidence="2">The sequence shown here is derived from an EMBL/GenBank/DDBJ whole genome shotgun (WGS) entry which is preliminary data.</text>
</comment>
<keyword evidence="1" id="KW-0812">Transmembrane</keyword>
<feature type="transmembrane region" description="Helical" evidence="1">
    <location>
        <begin position="405"/>
        <end position="425"/>
    </location>
</feature>